<name>A0AAW2Y0A5_9LAMI</name>
<keyword evidence="1" id="KW-0812">Transmembrane</keyword>
<protein>
    <submittedName>
        <fullName evidence="2">Uncharacterized protein</fullName>
    </submittedName>
</protein>
<reference evidence="2" key="2">
    <citation type="journal article" date="2024" name="Plant">
        <title>Genomic evolution and insights into agronomic trait innovations of Sesamum species.</title>
        <authorList>
            <person name="Miao H."/>
            <person name="Wang L."/>
            <person name="Qu L."/>
            <person name="Liu H."/>
            <person name="Sun Y."/>
            <person name="Le M."/>
            <person name="Wang Q."/>
            <person name="Wei S."/>
            <person name="Zheng Y."/>
            <person name="Lin W."/>
            <person name="Duan Y."/>
            <person name="Cao H."/>
            <person name="Xiong S."/>
            <person name="Wang X."/>
            <person name="Wei L."/>
            <person name="Li C."/>
            <person name="Ma Q."/>
            <person name="Ju M."/>
            <person name="Zhao R."/>
            <person name="Li G."/>
            <person name="Mu C."/>
            <person name="Tian Q."/>
            <person name="Mei H."/>
            <person name="Zhang T."/>
            <person name="Gao T."/>
            <person name="Zhang H."/>
        </authorList>
    </citation>
    <scope>NUCLEOTIDE SEQUENCE</scope>
    <source>
        <strain evidence="2">KEN1</strain>
    </source>
</reference>
<evidence type="ECO:0000313" key="2">
    <source>
        <dbReference type="EMBL" id="KAL0459122.1"/>
    </source>
</evidence>
<evidence type="ECO:0000256" key="1">
    <source>
        <dbReference type="SAM" id="Phobius"/>
    </source>
</evidence>
<dbReference type="EMBL" id="JACGWN010000002">
    <property type="protein sequence ID" value="KAL0459122.1"/>
    <property type="molecule type" value="Genomic_DNA"/>
</dbReference>
<proteinExistence type="predicted"/>
<gene>
    <name evidence="2" type="ORF">Slati_0539400</name>
</gene>
<sequence length="121" mass="12716">MSTVDGFPSPPSDSGGSPAVAIVVSLIILVVIIVVSVCCARKMKKAVVSELRAAVAPPMPSNVIQVWEVDAPTMEKFFLELAQEKPVRFTAQQLCAFTNNYSVTLGSGGLAECIKGSSQMG</sequence>
<keyword evidence="1" id="KW-1133">Transmembrane helix</keyword>
<dbReference type="AlphaFoldDB" id="A0AAW2Y0A5"/>
<feature type="transmembrane region" description="Helical" evidence="1">
    <location>
        <begin position="20"/>
        <end position="40"/>
    </location>
</feature>
<accession>A0AAW2Y0A5</accession>
<comment type="caution">
    <text evidence="2">The sequence shown here is derived from an EMBL/GenBank/DDBJ whole genome shotgun (WGS) entry which is preliminary data.</text>
</comment>
<keyword evidence="1" id="KW-0472">Membrane</keyword>
<reference evidence="2" key="1">
    <citation type="submission" date="2020-06" db="EMBL/GenBank/DDBJ databases">
        <authorList>
            <person name="Li T."/>
            <person name="Hu X."/>
            <person name="Zhang T."/>
            <person name="Song X."/>
            <person name="Zhang H."/>
            <person name="Dai N."/>
            <person name="Sheng W."/>
            <person name="Hou X."/>
            <person name="Wei L."/>
        </authorList>
    </citation>
    <scope>NUCLEOTIDE SEQUENCE</scope>
    <source>
        <strain evidence="2">KEN1</strain>
        <tissue evidence="2">Leaf</tissue>
    </source>
</reference>
<organism evidence="2">
    <name type="scientific">Sesamum latifolium</name>
    <dbReference type="NCBI Taxonomy" id="2727402"/>
    <lineage>
        <taxon>Eukaryota</taxon>
        <taxon>Viridiplantae</taxon>
        <taxon>Streptophyta</taxon>
        <taxon>Embryophyta</taxon>
        <taxon>Tracheophyta</taxon>
        <taxon>Spermatophyta</taxon>
        <taxon>Magnoliopsida</taxon>
        <taxon>eudicotyledons</taxon>
        <taxon>Gunneridae</taxon>
        <taxon>Pentapetalae</taxon>
        <taxon>asterids</taxon>
        <taxon>lamiids</taxon>
        <taxon>Lamiales</taxon>
        <taxon>Pedaliaceae</taxon>
        <taxon>Sesamum</taxon>
    </lineage>
</organism>